<dbReference type="PANTHER" id="PTHR21495">
    <property type="entry name" value="NUCLEOPORIN-RELATED"/>
    <property type="match status" value="1"/>
</dbReference>
<comment type="function">
    <text evidence="1">Dirigent proteins impart stereoselectivity on the phenoxy radical-coupling reaction, yielding optically active lignans from two molecules of coniferyl alcohol in the biosynthesis of lignans, flavonolignans, and alkaloids and thus plays a central role in plant secondary metabolism.</text>
</comment>
<comment type="caution">
    <text evidence="2">The sequence shown here is derived from an EMBL/GenBank/DDBJ whole genome shotgun (WGS) entry which is preliminary data.</text>
</comment>
<dbReference type="InterPro" id="IPR004265">
    <property type="entry name" value="Dirigent"/>
</dbReference>
<gene>
    <name evidence="2" type="ORF">Sradi_0703600</name>
</gene>
<comment type="similarity">
    <text evidence="1">Belongs to the plant dirigent protein family.</text>
</comment>
<dbReference type="GO" id="GO:0048046">
    <property type="term" value="C:apoplast"/>
    <property type="evidence" value="ECO:0007669"/>
    <property type="project" value="UniProtKB-SubCell"/>
</dbReference>
<sequence length="76" mass="8428">MSLNFYFTSGKYSGSSLCIIGRNPISSKNRELPVVGRTGDFRMARGCSISNTYSYDAATNYGLLEYTVYVAYNADE</sequence>
<reference evidence="2" key="2">
    <citation type="journal article" date="2024" name="Plant">
        <title>Genomic evolution and insights into agronomic trait innovations of Sesamum species.</title>
        <authorList>
            <person name="Miao H."/>
            <person name="Wang L."/>
            <person name="Qu L."/>
            <person name="Liu H."/>
            <person name="Sun Y."/>
            <person name="Le M."/>
            <person name="Wang Q."/>
            <person name="Wei S."/>
            <person name="Zheng Y."/>
            <person name="Lin W."/>
            <person name="Duan Y."/>
            <person name="Cao H."/>
            <person name="Xiong S."/>
            <person name="Wang X."/>
            <person name="Wei L."/>
            <person name="Li C."/>
            <person name="Ma Q."/>
            <person name="Ju M."/>
            <person name="Zhao R."/>
            <person name="Li G."/>
            <person name="Mu C."/>
            <person name="Tian Q."/>
            <person name="Mei H."/>
            <person name="Zhang T."/>
            <person name="Gao T."/>
            <person name="Zhang H."/>
        </authorList>
    </citation>
    <scope>NUCLEOTIDE SEQUENCE</scope>
    <source>
        <strain evidence="2">G02</strain>
    </source>
</reference>
<accession>A0AAW2VNT3</accession>
<proteinExistence type="inferred from homology"/>
<dbReference type="Pfam" id="PF03018">
    <property type="entry name" value="Dirigent"/>
    <property type="match status" value="1"/>
</dbReference>
<evidence type="ECO:0000313" key="2">
    <source>
        <dbReference type="EMBL" id="KAL0430776.1"/>
    </source>
</evidence>
<protein>
    <recommendedName>
        <fullName evidence="1">Dirigent protein</fullName>
    </recommendedName>
</protein>
<dbReference type="EMBL" id="JACGWJ010000003">
    <property type="protein sequence ID" value="KAL0430776.1"/>
    <property type="molecule type" value="Genomic_DNA"/>
</dbReference>
<name>A0AAW2VNT3_SESRA</name>
<reference evidence="2" key="1">
    <citation type="submission" date="2020-06" db="EMBL/GenBank/DDBJ databases">
        <authorList>
            <person name="Li T."/>
            <person name="Hu X."/>
            <person name="Zhang T."/>
            <person name="Song X."/>
            <person name="Zhang H."/>
            <person name="Dai N."/>
            <person name="Sheng W."/>
            <person name="Hou X."/>
            <person name="Wei L."/>
        </authorList>
    </citation>
    <scope>NUCLEOTIDE SEQUENCE</scope>
    <source>
        <strain evidence="2">G02</strain>
        <tissue evidence="2">Leaf</tissue>
    </source>
</reference>
<comment type="subcellular location">
    <subcellularLocation>
        <location evidence="1">Secreted</location>
        <location evidence="1">Extracellular space</location>
        <location evidence="1">Apoplast</location>
    </subcellularLocation>
</comment>
<dbReference type="AlphaFoldDB" id="A0AAW2VNT3"/>
<keyword evidence="1" id="KW-0052">Apoplast</keyword>
<comment type="subunit">
    <text evidence="1">Homodimer.</text>
</comment>
<keyword evidence="1" id="KW-0964">Secreted</keyword>
<organism evidence="2">
    <name type="scientific">Sesamum radiatum</name>
    <name type="common">Black benniseed</name>
    <dbReference type="NCBI Taxonomy" id="300843"/>
    <lineage>
        <taxon>Eukaryota</taxon>
        <taxon>Viridiplantae</taxon>
        <taxon>Streptophyta</taxon>
        <taxon>Embryophyta</taxon>
        <taxon>Tracheophyta</taxon>
        <taxon>Spermatophyta</taxon>
        <taxon>Magnoliopsida</taxon>
        <taxon>eudicotyledons</taxon>
        <taxon>Gunneridae</taxon>
        <taxon>Pentapetalae</taxon>
        <taxon>asterids</taxon>
        <taxon>lamiids</taxon>
        <taxon>Lamiales</taxon>
        <taxon>Pedaliaceae</taxon>
        <taxon>Sesamum</taxon>
    </lineage>
</organism>
<evidence type="ECO:0000256" key="1">
    <source>
        <dbReference type="RuleBase" id="RU363099"/>
    </source>
</evidence>